<dbReference type="SUPFAM" id="SSF56219">
    <property type="entry name" value="DNase I-like"/>
    <property type="match status" value="1"/>
</dbReference>
<proteinExistence type="predicted"/>
<dbReference type="PANTHER" id="PTHR33395">
    <property type="entry name" value="TRANSCRIPTASE, PUTATIVE-RELATED-RELATED"/>
    <property type="match status" value="1"/>
</dbReference>
<keyword evidence="1" id="KW-0812">Transmembrane</keyword>
<name>A0A2B4SE60_STYPI</name>
<evidence type="ECO:0000313" key="4">
    <source>
        <dbReference type="Proteomes" id="UP000225706"/>
    </source>
</evidence>
<comment type="caution">
    <text evidence="3">The sequence shown here is derived from an EMBL/GenBank/DDBJ whole genome shotgun (WGS) entry which is preliminary data.</text>
</comment>
<keyword evidence="3" id="KW-0695">RNA-directed DNA polymerase</keyword>
<keyword evidence="4" id="KW-1185">Reference proteome</keyword>
<keyword evidence="3" id="KW-0548">Nucleotidyltransferase</keyword>
<keyword evidence="1" id="KW-1133">Transmembrane helix</keyword>
<evidence type="ECO:0000313" key="3">
    <source>
        <dbReference type="EMBL" id="PFX27333.1"/>
    </source>
</evidence>
<accession>A0A2B4SE60</accession>
<dbReference type="OrthoDB" id="5987290at2759"/>
<evidence type="ECO:0000259" key="2">
    <source>
        <dbReference type="PROSITE" id="PS50878"/>
    </source>
</evidence>
<dbReference type="PROSITE" id="PS50878">
    <property type="entry name" value="RT_POL"/>
    <property type="match status" value="1"/>
</dbReference>
<dbReference type="InterPro" id="IPR043502">
    <property type="entry name" value="DNA/RNA_pol_sf"/>
</dbReference>
<dbReference type="GO" id="GO:0031012">
    <property type="term" value="C:extracellular matrix"/>
    <property type="evidence" value="ECO:0007669"/>
    <property type="project" value="TreeGrafter"/>
</dbReference>
<dbReference type="SUPFAM" id="SSF56672">
    <property type="entry name" value="DNA/RNA polymerases"/>
    <property type="match status" value="1"/>
</dbReference>
<protein>
    <submittedName>
        <fullName evidence="3">RNA-directed DNA polymerase from mobile element jockey</fullName>
    </submittedName>
</protein>
<gene>
    <name evidence="3" type="primary">pol</name>
    <name evidence="3" type="ORF">AWC38_SpisGene7984</name>
</gene>
<dbReference type="Proteomes" id="UP000225706">
    <property type="component" value="Unassembled WGS sequence"/>
</dbReference>
<dbReference type="Pfam" id="PF00078">
    <property type="entry name" value="RVT_1"/>
    <property type="match status" value="1"/>
</dbReference>
<feature type="transmembrane region" description="Helical" evidence="1">
    <location>
        <begin position="20"/>
        <end position="41"/>
    </location>
</feature>
<dbReference type="GO" id="GO:0003964">
    <property type="term" value="F:RNA-directed DNA polymerase activity"/>
    <property type="evidence" value="ECO:0007669"/>
    <property type="project" value="UniProtKB-KW"/>
</dbReference>
<dbReference type="Gene3D" id="3.60.10.10">
    <property type="entry name" value="Endonuclease/exonuclease/phosphatase"/>
    <property type="match status" value="1"/>
</dbReference>
<dbReference type="EMBL" id="LSMT01000106">
    <property type="protein sequence ID" value="PFX27333.1"/>
    <property type="molecule type" value="Genomic_DNA"/>
</dbReference>
<keyword evidence="3" id="KW-0808">Transferase</keyword>
<dbReference type="PANTHER" id="PTHR33395:SF22">
    <property type="entry name" value="REVERSE TRANSCRIPTASE DOMAIN-CONTAINING PROTEIN"/>
    <property type="match status" value="1"/>
</dbReference>
<dbReference type="InterPro" id="IPR036691">
    <property type="entry name" value="Endo/exonu/phosph_ase_sf"/>
</dbReference>
<organism evidence="3 4">
    <name type="scientific">Stylophora pistillata</name>
    <name type="common">Smooth cauliflower coral</name>
    <dbReference type="NCBI Taxonomy" id="50429"/>
    <lineage>
        <taxon>Eukaryota</taxon>
        <taxon>Metazoa</taxon>
        <taxon>Cnidaria</taxon>
        <taxon>Anthozoa</taxon>
        <taxon>Hexacorallia</taxon>
        <taxon>Scleractinia</taxon>
        <taxon>Astrocoeniina</taxon>
        <taxon>Pocilloporidae</taxon>
        <taxon>Stylophora</taxon>
    </lineage>
</organism>
<dbReference type="AlphaFoldDB" id="A0A2B4SE60"/>
<reference evidence="4" key="1">
    <citation type="journal article" date="2017" name="bioRxiv">
        <title>Comparative analysis of the genomes of Stylophora pistillata and Acropora digitifera provides evidence for extensive differences between species of corals.</title>
        <authorList>
            <person name="Voolstra C.R."/>
            <person name="Li Y."/>
            <person name="Liew Y.J."/>
            <person name="Baumgarten S."/>
            <person name="Zoccola D."/>
            <person name="Flot J.-F."/>
            <person name="Tambutte S."/>
            <person name="Allemand D."/>
            <person name="Aranda M."/>
        </authorList>
    </citation>
    <scope>NUCLEOTIDE SEQUENCE [LARGE SCALE GENOMIC DNA]</scope>
</reference>
<feature type="domain" description="Reverse transcriptase" evidence="2">
    <location>
        <begin position="345"/>
        <end position="511"/>
    </location>
</feature>
<keyword evidence="1" id="KW-0472">Membrane</keyword>
<evidence type="ECO:0000256" key="1">
    <source>
        <dbReference type="SAM" id="Phobius"/>
    </source>
</evidence>
<dbReference type="STRING" id="50429.A0A2B4SE60"/>
<sequence>MLTVLEEDYQLEYNESYNLVMSMVDVLLWVLVTALIMAIAVADGRLNAWLKGYLVLFLFMGSPGFDMRPHEDVDHTADDFLKNDAVEIDGMEFFRLDRKGRKGGGCVLYYADYLGPLGKAWLKSSHIILLGDFNCDLSVTDNPGGSLHLTRNNSHKLRLTFDAFKMQKIVDKATRTTPTSSTLLDLIVTSRKDLVISTSVFPLGISDHNLTCATLRLKDKRPPPKLTKTRDYKRLDEEKFKYELETTPFHVSWVFDDEDDILWAWQYLLDSICNEHAPLKQVKIRSSSAPWITSEIRYKMNRSSIQTKVNTLKTNKSTDPDNISAKLLKLAGGAIVPALMRLYQFSSENNSVLSAWKTARLTPIFKKDDETECGNYRPVSLLSIPSKILESEVKDTLIRHIYKDNDLDSNRQWAHRSRYSTEYLLVHLTETWRRALDTRKVVAAAFIDFRKTFDSVPHATLLMKLRRDFGVTGTLLDWLRNYLNGRQQFTVINGVRSDLLPVTIGVPQGSV</sequence>
<dbReference type="InterPro" id="IPR000477">
    <property type="entry name" value="RT_dom"/>
</dbReference>